<organism evidence="8 9">
    <name type="scientific">Candidatus Campbellbacteria bacterium RIFCSPHIGHO2_12_FULL_35_10</name>
    <dbReference type="NCBI Taxonomy" id="1797578"/>
    <lineage>
        <taxon>Bacteria</taxon>
        <taxon>Candidatus Campbelliibacteriota</taxon>
    </lineage>
</organism>
<evidence type="ECO:0000313" key="9">
    <source>
        <dbReference type="Proteomes" id="UP000185891"/>
    </source>
</evidence>
<accession>A0A1F5EP15</accession>
<protein>
    <recommendedName>
        <fullName evidence="10">Membrane fusion protein biotin-lipoyl like domain-containing protein</fullName>
    </recommendedName>
</protein>
<dbReference type="InterPro" id="IPR050465">
    <property type="entry name" value="UPF0194_transport"/>
</dbReference>
<evidence type="ECO:0000256" key="3">
    <source>
        <dbReference type="ARBA" id="ARBA00023054"/>
    </source>
</evidence>
<dbReference type="Proteomes" id="UP000185891">
    <property type="component" value="Unassembled WGS sequence"/>
</dbReference>
<evidence type="ECO:0000313" key="8">
    <source>
        <dbReference type="EMBL" id="OGD69115.1"/>
    </source>
</evidence>
<comment type="similarity">
    <text evidence="2">Belongs to the membrane fusion protein (MFP) (TC 8.A.1) family.</text>
</comment>
<reference evidence="8 9" key="1">
    <citation type="journal article" date="2016" name="Nat. Commun.">
        <title>Thousands of microbial genomes shed light on interconnected biogeochemical processes in an aquifer system.</title>
        <authorList>
            <person name="Anantharaman K."/>
            <person name="Brown C.T."/>
            <person name="Hug L.A."/>
            <person name="Sharon I."/>
            <person name="Castelle C.J."/>
            <person name="Probst A.J."/>
            <person name="Thomas B.C."/>
            <person name="Singh A."/>
            <person name="Wilkins M.J."/>
            <person name="Karaoz U."/>
            <person name="Brodie E.L."/>
            <person name="Williams K.H."/>
            <person name="Hubbard S.S."/>
            <person name="Banfield J.F."/>
        </authorList>
    </citation>
    <scope>NUCLEOTIDE SEQUENCE [LARGE SCALE GENOMIC DNA]</scope>
</reference>
<evidence type="ECO:0000256" key="2">
    <source>
        <dbReference type="ARBA" id="ARBA00009477"/>
    </source>
</evidence>
<feature type="domain" description="Multidrug resistance protein MdtA-like barrel-sandwich hybrid" evidence="6">
    <location>
        <begin position="72"/>
        <end position="375"/>
    </location>
</feature>
<dbReference type="Gene3D" id="2.40.30.170">
    <property type="match status" value="1"/>
</dbReference>
<name>A0A1F5EP15_9BACT</name>
<feature type="domain" description="Multidrug resistance protein MdtA-like C-terminal permuted SH3" evidence="7">
    <location>
        <begin position="469"/>
        <end position="524"/>
    </location>
</feature>
<dbReference type="AlphaFoldDB" id="A0A1F5EP15"/>
<proteinExistence type="inferred from homology"/>
<dbReference type="Gene3D" id="2.40.420.20">
    <property type="match status" value="1"/>
</dbReference>
<dbReference type="GO" id="GO:0030313">
    <property type="term" value="C:cell envelope"/>
    <property type="evidence" value="ECO:0007669"/>
    <property type="project" value="UniProtKB-SubCell"/>
</dbReference>
<feature type="transmembrane region" description="Helical" evidence="5">
    <location>
        <begin position="21"/>
        <end position="41"/>
    </location>
</feature>
<dbReference type="Gene3D" id="1.10.287.470">
    <property type="entry name" value="Helix hairpin bin"/>
    <property type="match status" value="1"/>
</dbReference>
<dbReference type="InterPro" id="IPR006143">
    <property type="entry name" value="RND_pump_MFP"/>
</dbReference>
<evidence type="ECO:0000259" key="6">
    <source>
        <dbReference type="Pfam" id="PF25917"/>
    </source>
</evidence>
<sequence length="525" mass="58104">MNMNKEFFNKRHLLKIISTKKYLIFGGILIVVIGLTSFFVLRDGKTDYEYSVVEKTNLSQEVNVTGKVKPARKVDLAFESSGKVSGVTVKVGDRVYIGQTLAYLNNAQYQAQYLQAQASLDAEQSRLDELRKGTRSEEIEIQKTKVRNAEDAFLDAKINLKNYIKDSYTKVDDSIRNKVDQFITNPLSSNPQLEFLSSYELEVESGRVIIQGVLDSWSVMTMDESLLINDINNQAKITQEKLSQVSSFLDVVAMTVNGLTPNSSLTQTTIDGYKLDVITARTNINTAINNLASAKEKLRTAETNVMLERQELQLKQSGSTAEQISAQEARVKSADANVKNYLALIAKTVISSPINGVVTKKEIEVGEIVQPNAVAISVISTSQYEIETNIPEADVSKIKIGNKAEVTLDAYENDVFFNAHVTSIEPAETIIEGVSAYKSILQFDEKDERIKSGMTANIDILTDSREGVLAVPFRAIKTEDGKYVEVLGEDGQTEDRLVEVGMRSSDGKIEIISGLKEGEMVITSK</sequence>
<dbReference type="GO" id="GO:0022857">
    <property type="term" value="F:transmembrane transporter activity"/>
    <property type="evidence" value="ECO:0007669"/>
    <property type="project" value="InterPro"/>
</dbReference>
<keyword evidence="3 4" id="KW-0175">Coiled coil</keyword>
<dbReference type="Pfam" id="PF25917">
    <property type="entry name" value="BSH_RND"/>
    <property type="match status" value="1"/>
</dbReference>
<gene>
    <name evidence="8" type="ORF">A3E89_00525</name>
</gene>
<evidence type="ECO:0000259" key="7">
    <source>
        <dbReference type="Pfam" id="PF25967"/>
    </source>
</evidence>
<dbReference type="Gene3D" id="2.40.50.100">
    <property type="match status" value="2"/>
</dbReference>
<dbReference type="NCBIfam" id="TIGR01730">
    <property type="entry name" value="RND_mfp"/>
    <property type="match status" value="1"/>
</dbReference>
<dbReference type="EMBL" id="MFAA01000015">
    <property type="protein sequence ID" value="OGD69115.1"/>
    <property type="molecule type" value="Genomic_DNA"/>
</dbReference>
<keyword evidence="5" id="KW-0472">Membrane</keyword>
<evidence type="ECO:0000256" key="4">
    <source>
        <dbReference type="SAM" id="Coils"/>
    </source>
</evidence>
<keyword evidence="5" id="KW-1133">Transmembrane helix</keyword>
<dbReference type="GO" id="GO:0016020">
    <property type="term" value="C:membrane"/>
    <property type="evidence" value="ECO:0007669"/>
    <property type="project" value="InterPro"/>
</dbReference>
<comment type="subcellular location">
    <subcellularLocation>
        <location evidence="1">Cell envelope</location>
    </subcellularLocation>
</comment>
<dbReference type="InterPro" id="IPR058625">
    <property type="entry name" value="MdtA-like_BSH"/>
</dbReference>
<dbReference type="Pfam" id="PF25967">
    <property type="entry name" value="RND-MFP_C"/>
    <property type="match status" value="1"/>
</dbReference>
<evidence type="ECO:0000256" key="1">
    <source>
        <dbReference type="ARBA" id="ARBA00004196"/>
    </source>
</evidence>
<evidence type="ECO:0008006" key="10">
    <source>
        <dbReference type="Google" id="ProtNLM"/>
    </source>
</evidence>
<evidence type="ECO:0000256" key="5">
    <source>
        <dbReference type="SAM" id="Phobius"/>
    </source>
</evidence>
<dbReference type="PANTHER" id="PTHR32347">
    <property type="entry name" value="EFFLUX SYSTEM COMPONENT YKNX-RELATED"/>
    <property type="match status" value="1"/>
</dbReference>
<feature type="coiled-coil region" evidence="4">
    <location>
        <begin position="284"/>
        <end position="311"/>
    </location>
</feature>
<keyword evidence="5" id="KW-0812">Transmembrane</keyword>
<dbReference type="SUPFAM" id="SSF111369">
    <property type="entry name" value="HlyD-like secretion proteins"/>
    <property type="match status" value="2"/>
</dbReference>
<dbReference type="InterPro" id="IPR058627">
    <property type="entry name" value="MdtA-like_C"/>
</dbReference>
<comment type="caution">
    <text evidence="8">The sequence shown here is derived from an EMBL/GenBank/DDBJ whole genome shotgun (WGS) entry which is preliminary data.</text>
</comment>